<gene>
    <name evidence="1" type="ORF">NE686_19460</name>
</gene>
<evidence type="ECO:0000313" key="1">
    <source>
        <dbReference type="EMBL" id="MCQ4925291.1"/>
    </source>
</evidence>
<proteinExistence type="predicted"/>
<protein>
    <submittedName>
        <fullName evidence="1">Uncharacterized protein</fullName>
    </submittedName>
</protein>
<keyword evidence="2" id="KW-1185">Reference proteome</keyword>
<accession>A0ABT1SFQ3</accession>
<comment type="caution">
    <text evidence="1">The sequence shown here is derived from an EMBL/GenBank/DDBJ whole genome shotgun (WGS) entry which is preliminary data.</text>
</comment>
<dbReference type="Proteomes" id="UP001524478">
    <property type="component" value="Unassembled WGS sequence"/>
</dbReference>
<name>A0ABT1SFQ3_9FIRM</name>
<evidence type="ECO:0000313" key="2">
    <source>
        <dbReference type="Proteomes" id="UP001524478"/>
    </source>
</evidence>
<organism evidence="1 2">
    <name type="scientific">Tissierella carlieri</name>
    <dbReference type="NCBI Taxonomy" id="689904"/>
    <lineage>
        <taxon>Bacteria</taxon>
        <taxon>Bacillati</taxon>
        <taxon>Bacillota</taxon>
        <taxon>Tissierellia</taxon>
        <taxon>Tissierellales</taxon>
        <taxon>Tissierellaceae</taxon>
        <taxon>Tissierella</taxon>
    </lineage>
</organism>
<dbReference type="RefSeq" id="WP_256312794.1">
    <property type="nucleotide sequence ID" value="NZ_JANGAC010000020.1"/>
</dbReference>
<reference evidence="1 2" key="1">
    <citation type="submission" date="2022-06" db="EMBL/GenBank/DDBJ databases">
        <title>Isolation of gut microbiota from human fecal samples.</title>
        <authorList>
            <person name="Pamer E.G."/>
            <person name="Barat B."/>
            <person name="Waligurski E."/>
            <person name="Medina S."/>
            <person name="Paddock L."/>
            <person name="Mostad J."/>
        </authorList>
    </citation>
    <scope>NUCLEOTIDE SEQUENCE [LARGE SCALE GENOMIC DNA]</scope>
    <source>
        <strain evidence="1 2">DFI.7.95</strain>
    </source>
</reference>
<sequence>MFKNKELIDNLSWNCSNEVQNKAIEDLSKLPIKDIKYLIQPNGKECWGNAAIVIKNILATNKISNQEEKDSLFSLMEWT</sequence>
<dbReference type="EMBL" id="JANGAC010000020">
    <property type="protein sequence ID" value="MCQ4925291.1"/>
    <property type="molecule type" value="Genomic_DNA"/>
</dbReference>